<organism evidence="6 7">
    <name type="scientific">Candidatus Wolfebacteria bacterium RIFCSPLOWO2_01_FULL_45_19</name>
    <dbReference type="NCBI Taxonomy" id="1802557"/>
    <lineage>
        <taxon>Bacteria</taxon>
        <taxon>Candidatus Wolfeibacteriota</taxon>
    </lineage>
</organism>
<dbReference type="Proteomes" id="UP000178946">
    <property type="component" value="Unassembled WGS sequence"/>
</dbReference>
<dbReference type="InterPro" id="IPR005706">
    <property type="entry name" value="Ribosomal_uS2_bac/mit/plastid"/>
</dbReference>
<keyword evidence="3 5" id="KW-0687">Ribonucleoprotein</keyword>
<evidence type="ECO:0000313" key="7">
    <source>
        <dbReference type="Proteomes" id="UP000178946"/>
    </source>
</evidence>
<evidence type="ECO:0000256" key="2">
    <source>
        <dbReference type="ARBA" id="ARBA00022980"/>
    </source>
</evidence>
<dbReference type="PRINTS" id="PR00395">
    <property type="entry name" value="RIBOSOMALS2"/>
</dbReference>
<dbReference type="STRING" id="1802557.A3A20_00830"/>
<dbReference type="Gene3D" id="1.10.287.610">
    <property type="entry name" value="Helix hairpin bin"/>
    <property type="match status" value="1"/>
</dbReference>
<comment type="similarity">
    <text evidence="1 5">Belongs to the universal ribosomal protein uS2 family.</text>
</comment>
<dbReference type="GO" id="GO:0015935">
    <property type="term" value="C:small ribosomal subunit"/>
    <property type="evidence" value="ECO:0007669"/>
    <property type="project" value="InterPro"/>
</dbReference>
<evidence type="ECO:0000256" key="1">
    <source>
        <dbReference type="ARBA" id="ARBA00006242"/>
    </source>
</evidence>
<proteinExistence type="inferred from homology"/>
<keyword evidence="2 5" id="KW-0689">Ribosomal protein</keyword>
<sequence length="240" mass="27240">MIEEGVIKENGADISEEKRALLTEMAKAGIFYGRKKTKTHPKMKQFIYATRNGIEIIDVAQTLKYLDAAADFLKKAAKEGQILIVGTQPSIKLSIENFSKKHKFPYVVERWIGGTLTNFKIIRARVEYFIKMKEDKDAGRLGKYTKKERLQIDRELEKMKLTYEGVRGMGTLPKALLVSDPIVHDTAVREAKRIGIRIIAIMSTDCDPDLVDYPIPANASSKASVEWILNYIDERINSET</sequence>
<dbReference type="GO" id="GO:0003735">
    <property type="term" value="F:structural constituent of ribosome"/>
    <property type="evidence" value="ECO:0007669"/>
    <property type="project" value="InterPro"/>
</dbReference>
<dbReference type="PANTHER" id="PTHR12534:SF0">
    <property type="entry name" value="SMALL RIBOSOMAL SUBUNIT PROTEIN US2M"/>
    <property type="match status" value="1"/>
</dbReference>
<dbReference type="Pfam" id="PF00318">
    <property type="entry name" value="Ribosomal_S2"/>
    <property type="match status" value="1"/>
</dbReference>
<dbReference type="SUPFAM" id="SSF52313">
    <property type="entry name" value="Ribosomal protein S2"/>
    <property type="match status" value="1"/>
</dbReference>
<evidence type="ECO:0000256" key="3">
    <source>
        <dbReference type="ARBA" id="ARBA00023274"/>
    </source>
</evidence>
<evidence type="ECO:0000256" key="5">
    <source>
        <dbReference type="HAMAP-Rule" id="MF_00291"/>
    </source>
</evidence>
<dbReference type="Gene3D" id="3.40.50.10490">
    <property type="entry name" value="Glucose-6-phosphate isomerase like protein, domain 1"/>
    <property type="match status" value="1"/>
</dbReference>
<dbReference type="EMBL" id="MGIR01000010">
    <property type="protein sequence ID" value="OGM90662.1"/>
    <property type="molecule type" value="Genomic_DNA"/>
</dbReference>
<dbReference type="PANTHER" id="PTHR12534">
    <property type="entry name" value="30S RIBOSOMAL PROTEIN S2 PROKARYOTIC AND ORGANELLAR"/>
    <property type="match status" value="1"/>
</dbReference>
<evidence type="ECO:0000313" key="6">
    <source>
        <dbReference type="EMBL" id="OGM90662.1"/>
    </source>
</evidence>
<evidence type="ECO:0000256" key="4">
    <source>
        <dbReference type="ARBA" id="ARBA00035256"/>
    </source>
</evidence>
<comment type="caution">
    <text evidence="6">The sequence shown here is derived from an EMBL/GenBank/DDBJ whole genome shotgun (WGS) entry which is preliminary data.</text>
</comment>
<dbReference type="NCBIfam" id="TIGR01011">
    <property type="entry name" value="rpsB_bact"/>
    <property type="match status" value="1"/>
</dbReference>
<gene>
    <name evidence="5" type="primary">rpsB</name>
    <name evidence="6" type="ORF">A3A20_00830</name>
</gene>
<dbReference type="AlphaFoldDB" id="A0A1F8DQE4"/>
<dbReference type="CDD" id="cd01425">
    <property type="entry name" value="RPS2"/>
    <property type="match status" value="1"/>
</dbReference>
<dbReference type="InterPro" id="IPR001865">
    <property type="entry name" value="Ribosomal_uS2"/>
</dbReference>
<dbReference type="GO" id="GO:0006412">
    <property type="term" value="P:translation"/>
    <property type="evidence" value="ECO:0007669"/>
    <property type="project" value="UniProtKB-UniRule"/>
</dbReference>
<reference evidence="6 7" key="1">
    <citation type="journal article" date="2016" name="Nat. Commun.">
        <title>Thousands of microbial genomes shed light on interconnected biogeochemical processes in an aquifer system.</title>
        <authorList>
            <person name="Anantharaman K."/>
            <person name="Brown C.T."/>
            <person name="Hug L.A."/>
            <person name="Sharon I."/>
            <person name="Castelle C.J."/>
            <person name="Probst A.J."/>
            <person name="Thomas B.C."/>
            <person name="Singh A."/>
            <person name="Wilkins M.J."/>
            <person name="Karaoz U."/>
            <person name="Brodie E.L."/>
            <person name="Williams K.H."/>
            <person name="Hubbard S.S."/>
            <person name="Banfield J.F."/>
        </authorList>
    </citation>
    <scope>NUCLEOTIDE SEQUENCE [LARGE SCALE GENOMIC DNA]</scope>
</reference>
<dbReference type="InterPro" id="IPR023591">
    <property type="entry name" value="Ribosomal_uS2_flav_dom_sf"/>
</dbReference>
<accession>A0A1F8DQE4</accession>
<protein>
    <recommendedName>
        <fullName evidence="4 5">Small ribosomal subunit protein uS2</fullName>
    </recommendedName>
</protein>
<name>A0A1F8DQE4_9BACT</name>
<dbReference type="HAMAP" id="MF_00291_B">
    <property type="entry name" value="Ribosomal_uS2_B"/>
    <property type="match status" value="1"/>
</dbReference>